<accession>X0PZ63</accession>
<dbReference type="InterPro" id="IPR052342">
    <property type="entry name" value="MCH/BMMD"/>
</dbReference>
<evidence type="ECO:0000259" key="2">
    <source>
        <dbReference type="Pfam" id="PF01575"/>
    </source>
</evidence>
<comment type="similarity">
    <text evidence="1">Belongs to the enoyl-CoA hydratase/isomerase family.</text>
</comment>
<dbReference type="Proteomes" id="UP000019491">
    <property type="component" value="Unassembled WGS sequence"/>
</dbReference>
<dbReference type="PANTHER" id="PTHR43664">
    <property type="entry name" value="MONOAMINE OXIDASE-RELATED"/>
    <property type="match status" value="1"/>
</dbReference>
<dbReference type="Gene3D" id="3.10.129.10">
    <property type="entry name" value="Hotdog Thioesterase"/>
    <property type="match status" value="1"/>
</dbReference>
<dbReference type="RefSeq" id="WP_037227347.1">
    <property type="nucleotide sequence ID" value="NZ_BAWF01000005.1"/>
</dbReference>
<dbReference type="AlphaFoldDB" id="X0PZ63"/>
<reference evidence="3 4" key="1">
    <citation type="submission" date="2014-02" db="EMBL/GenBank/DDBJ databases">
        <title>Whole genome shotgun sequence of Rhodococcus wratislaviensis NBRC 100605.</title>
        <authorList>
            <person name="Hosoyama A."/>
            <person name="Tsuchikane K."/>
            <person name="Yoshida I."/>
            <person name="Ohji S."/>
            <person name="Ichikawa N."/>
            <person name="Yamazoe A."/>
            <person name="Fujita N."/>
        </authorList>
    </citation>
    <scope>NUCLEOTIDE SEQUENCE [LARGE SCALE GENOMIC DNA]</scope>
    <source>
        <strain evidence="3 4">NBRC 100605</strain>
    </source>
</reference>
<feature type="domain" description="MaoC-like" evidence="2">
    <location>
        <begin position="12"/>
        <end position="116"/>
    </location>
</feature>
<sequence>MTTTLFLEDLEVGQTFTGPARTLTEADVVAFAGLSGDFNPIHIDAEFAKGSPYGQRVVYGLLGLSVLTGLLDRTRLFSGSAIAMLGIRDWAFTNPVFIGDTVTLRMEIRGVRPTSEGDRGVVDRYFELVNQRDEVVQRGHIDLMIRSRNYLPA</sequence>
<keyword evidence="4" id="KW-1185">Reference proteome</keyword>
<dbReference type="InterPro" id="IPR029069">
    <property type="entry name" value="HotDog_dom_sf"/>
</dbReference>
<dbReference type="EMBL" id="BAWF01000005">
    <property type="protein sequence ID" value="GAF43041.1"/>
    <property type="molecule type" value="Genomic_DNA"/>
</dbReference>
<comment type="caution">
    <text evidence="3">The sequence shown here is derived from an EMBL/GenBank/DDBJ whole genome shotgun (WGS) entry which is preliminary data.</text>
</comment>
<dbReference type="PANTHER" id="PTHR43664:SF1">
    <property type="entry name" value="BETA-METHYLMALYL-COA DEHYDRATASE"/>
    <property type="match status" value="1"/>
</dbReference>
<organism evidence="3 4">
    <name type="scientific">Rhodococcus wratislaviensis NBRC 100605</name>
    <dbReference type="NCBI Taxonomy" id="1219028"/>
    <lineage>
        <taxon>Bacteria</taxon>
        <taxon>Bacillati</taxon>
        <taxon>Actinomycetota</taxon>
        <taxon>Actinomycetes</taxon>
        <taxon>Mycobacteriales</taxon>
        <taxon>Nocardiaceae</taxon>
        <taxon>Rhodococcus</taxon>
    </lineage>
</organism>
<evidence type="ECO:0000256" key="1">
    <source>
        <dbReference type="ARBA" id="ARBA00005254"/>
    </source>
</evidence>
<evidence type="ECO:0000313" key="4">
    <source>
        <dbReference type="Proteomes" id="UP000019491"/>
    </source>
</evidence>
<dbReference type="SUPFAM" id="SSF54637">
    <property type="entry name" value="Thioesterase/thiol ester dehydrase-isomerase"/>
    <property type="match status" value="1"/>
</dbReference>
<protein>
    <recommendedName>
        <fullName evidence="2">MaoC-like domain-containing protein</fullName>
    </recommendedName>
</protein>
<name>X0PZ63_RHOWR</name>
<dbReference type="Pfam" id="PF01575">
    <property type="entry name" value="MaoC_dehydratas"/>
    <property type="match status" value="1"/>
</dbReference>
<dbReference type="OrthoDB" id="9796589at2"/>
<proteinExistence type="inferred from homology"/>
<gene>
    <name evidence="3" type="ORF">RW1_005_01500</name>
</gene>
<dbReference type="InterPro" id="IPR002539">
    <property type="entry name" value="MaoC-like_dom"/>
</dbReference>
<evidence type="ECO:0000313" key="3">
    <source>
        <dbReference type="EMBL" id="GAF43041.1"/>
    </source>
</evidence>